<accession>A0ABR1Y6E9</accession>
<proteinExistence type="predicted"/>
<protein>
    <submittedName>
        <fullName evidence="1">Uncharacterized protein</fullName>
    </submittedName>
</protein>
<sequence length="290" mass="32062">MLALYKQSQPAVSCRSSSSLTSKKFNRGNGVGRQSTFSNASAHLCCHWHHLDRLSVVQRLFPFSGAIPGAQTGGGDAILESLGRMRAGKVIHSRAREAARSIRQGGACRAQRGKWTVRDDMGASWQCTQPLGQGSSLLPKLHPRRVLVRIHRLPHRKAAERHNRQVVFASSRVAVRGAPCRQDWRALRFPGNLSKTRKAFDLSFAYRCLNLDVIMYLCYGTTINALAEPEFRSPSLVAVDASVPIGLRFKHFPLYRTLILAVAPLLSKVVSNPEMAGMVHLHTLLHGQVS</sequence>
<dbReference type="Proteomes" id="UP001456524">
    <property type="component" value="Unassembled WGS sequence"/>
</dbReference>
<comment type="caution">
    <text evidence="1">The sequence shown here is derived from an EMBL/GenBank/DDBJ whole genome shotgun (WGS) entry which is preliminary data.</text>
</comment>
<name>A0ABR1Y6E9_9PEZI</name>
<evidence type="ECO:0000313" key="1">
    <source>
        <dbReference type="EMBL" id="KAK8177370.1"/>
    </source>
</evidence>
<evidence type="ECO:0000313" key="2">
    <source>
        <dbReference type="Proteomes" id="UP001456524"/>
    </source>
</evidence>
<organism evidence="1 2">
    <name type="scientific">Phyllosticta citrichinensis</name>
    <dbReference type="NCBI Taxonomy" id="1130410"/>
    <lineage>
        <taxon>Eukaryota</taxon>
        <taxon>Fungi</taxon>
        <taxon>Dikarya</taxon>
        <taxon>Ascomycota</taxon>
        <taxon>Pezizomycotina</taxon>
        <taxon>Dothideomycetes</taxon>
        <taxon>Dothideomycetes incertae sedis</taxon>
        <taxon>Botryosphaeriales</taxon>
        <taxon>Phyllostictaceae</taxon>
        <taxon>Phyllosticta</taxon>
    </lineage>
</organism>
<reference evidence="1 2" key="1">
    <citation type="journal article" date="2022" name="G3 (Bethesda)">
        <title>Enemy or ally: a genomic approach to elucidate the lifestyle of Phyllosticta citrichinaensis.</title>
        <authorList>
            <person name="Buijs V.A."/>
            <person name="Groenewald J.Z."/>
            <person name="Haridas S."/>
            <person name="LaButti K.M."/>
            <person name="Lipzen A."/>
            <person name="Martin F.M."/>
            <person name="Barry K."/>
            <person name="Grigoriev I.V."/>
            <person name="Crous P.W."/>
            <person name="Seidl M.F."/>
        </authorList>
    </citation>
    <scope>NUCLEOTIDE SEQUENCE [LARGE SCALE GENOMIC DNA]</scope>
    <source>
        <strain evidence="1 2">CBS 129764</strain>
    </source>
</reference>
<gene>
    <name evidence="1" type="ORF">IWX90DRAFT_16694</name>
</gene>
<keyword evidence="2" id="KW-1185">Reference proteome</keyword>
<dbReference type="EMBL" id="JBBWUH010000001">
    <property type="protein sequence ID" value="KAK8177370.1"/>
    <property type="molecule type" value="Genomic_DNA"/>
</dbReference>